<dbReference type="OrthoDB" id="5608210at2"/>
<evidence type="ECO:0000313" key="4">
    <source>
        <dbReference type="Proteomes" id="UP000256900"/>
    </source>
</evidence>
<proteinExistence type="predicted"/>
<protein>
    <submittedName>
        <fullName evidence="3">MxaA protein</fullName>
    </submittedName>
</protein>
<organism evidence="3 4">
    <name type="scientific">Methylovirgula ligni</name>
    <dbReference type="NCBI Taxonomy" id="569860"/>
    <lineage>
        <taxon>Bacteria</taxon>
        <taxon>Pseudomonadati</taxon>
        <taxon>Pseudomonadota</taxon>
        <taxon>Alphaproteobacteria</taxon>
        <taxon>Hyphomicrobiales</taxon>
        <taxon>Beijerinckiaceae</taxon>
        <taxon>Methylovirgula</taxon>
    </lineage>
</organism>
<dbReference type="AlphaFoldDB" id="A0A3D9YT92"/>
<evidence type="ECO:0000256" key="2">
    <source>
        <dbReference type="SAM" id="SignalP"/>
    </source>
</evidence>
<feature type="chain" id="PRO_5017761319" evidence="2">
    <location>
        <begin position="21"/>
        <end position="304"/>
    </location>
</feature>
<dbReference type="EMBL" id="QUMO01000003">
    <property type="protein sequence ID" value="REF85840.1"/>
    <property type="molecule type" value="Genomic_DNA"/>
</dbReference>
<keyword evidence="2" id="KW-0732">Signal</keyword>
<keyword evidence="1" id="KW-0812">Transmembrane</keyword>
<keyword evidence="1" id="KW-0472">Membrane</keyword>
<dbReference type="Proteomes" id="UP000256900">
    <property type="component" value="Unassembled WGS sequence"/>
</dbReference>
<evidence type="ECO:0000313" key="3">
    <source>
        <dbReference type="EMBL" id="REF85840.1"/>
    </source>
</evidence>
<keyword evidence="4" id="KW-1185">Reference proteome</keyword>
<evidence type="ECO:0000256" key="1">
    <source>
        <dbReference type="SAM" id="Phobius"/>
    </source>
</evidence>
<gene>
    <name evidence="3" type="ORF">DES32_1876</name>
</gene>
<feature type="transmembrane region" description="Helical" evidence="1">
    <location>
        <begin position="169"/>
        <end position="190"/>
    </location>
</feature>
<name>A0A3D9YT92_9HYPH</name>
<comment type="caution">
    <text evidence="3">The sequence shown here is derived from an EMBL/GenBank/DDBJ whole genome shotgun (WGS) entry which is preliminary data.</text>
</comment>
<reference evidence="3 4" key="1">
    <citation type="submission" date="2018-08" db="EMBL/GenBank/DDBJ databases">
        <title>Genomic Encyclopedia of Type Strains, Phase IV (KMG-IV): sequencing the most valuable type-strain genomes for metagenomic binning, comparative biology and taxonomic classification.</title>
        <authorList>
            <person name="Goeker M."/>
        </authorList>
    </citation>
    <scope>NUCLEOTIDE SEQUENCE [LARGE SCALE GENOMIC DNA]</scope>
    <source>
        <strain evidence="3 4">BW863</strain>
    </source>
</reference>
<dbReference type="RefSeq" id="WP_115836447.1">
    <property type="nucleotide sequence ID" value="NZ_CP025086.1"/>
</dbReference>
<keyword evidence="1" id="KW-1133">Transmembrane helix</keyword>
<sequence>MRRVSIAVLAFLAASFAAQAQVQSVKLITPRLFGHFIGDILKVEVDVRVDDGVELVPASVPQPGSLNQWLELSSSQVESGSDHGATLYRFYLSYQTFYPALDARQLDIPGFTLSFKSGDHIYPAQVPTWSFGISPLREVLPPARESGGAYMQPSVPPAFYDTRWDACRALGLAGAGLLALALLAYHLAWWPFAARAHRPFAQAARVIRKDLANEDARRGYRDAIIALHRAVDQTAGHAVLPEDMPGFFAKHPAFARMQEEFTRFFASSQSLFFGDNLVAALASFSSVDLRRFSDNLAAAERSAS</sequence>
<accession>A0A3D9YT92</accession>
<feature type="signal peptide" evidence="2">
    <location>
        <begin position="1"/>
        <end position="20"/>
    </location>
</feature>